<accession>C7ZQ81</accession>
<evidence type="ECO:0000256" key="1">
    <source>
        <dbReference type="ARBA" id="ARBA00004123"/>
    </source>
</evidence>
<dbReference type="SMART" id="SM00066">
    <property type="entry name" value="GAL4"/>
    <property type="match status" value="1"/>
</dbReference>
<dbReference type="Gene3D" id="4.10.240.10">
    <property type="entry name" value="Zn(2)-C6 fungal-type DNA-binding domain"/>
    <property type="match status" value="1"/>
</dbReference>
<dbReference type="GO" id="GO:0000976">
    <property type="term" value="F:transcription cis-regulatory region binding"/>
    <property type="evidence" value="ECO:0007669"/>
    <property type="project" value="TreeGrafter"/>
</dbReference>
<organism evidence="5 6">
    <name type="scientific">Fusarium vanettenii (strain ATCC MYA-4622 / CBS 123669 / FGSC 9596 / NRRL 45880 / 77-13-4)</name>
    <name type="common">Fusarium solani subsp. pisi</name>
    <dbReference type="NCBI Taxonomy" id="660122"/>
    <lineage>
        <taxon>Eukaryota</taxon>
        <taxon>Fungi</taxon>
        <taxon>Dikarya</taxon>
        <taxon>Ascomycota</taxon>
        <taxon>Pezizomycotina</taxon>
        <taxon>Sordariomycetes</taxon>
        <taxon>Hypocreomycetidae</taxon>
        <taxon>Hypocreales</taxon>
        <taxon>Nectriaceae</taxon>
        <taxon>Fusarium</taxon>
        <taxon>Fusarium solani species complex</taxon>
        <taxon>Fusarium vanettenii</taxon>
    </lineage>
</organism>
<dbReference type="SUPFAM" id="SSF57701">
    <property type="entry name" value="Zn2/Cys6 DNA-binding domain"/>
    <property type="match status" value="1"/>
</dbReference>
<dbReference type="InterPro" id="IPR021858">
    <property type="entry name" value="Fun_TF"/>
</dbReference>
<dbReference type="InParanoid" id="C7ZQ81"/>
<comment type="subcellular location">
    <subcellularLocation>
        <location evidence="1">Nucleus</location>
    </subcellularLocation>
</comment>
<reference evidence="5 6" key="1">
    <citation type="journal article" date="2009" name="PLoS Genet.">
        <title>The genome of Nectria haematococca: contribution of supernumerary chromosomes to gene expansion.</title>
        <authorList>
            <person name="Coleman J.J."/>
            <person name="Rounsley S.D."/>
            <person name="Rodriguez-Carres M."/>
            <person name="Kuo A."/>
            <person name="Wasmann C.C."/>
            <person name="Grimwood J."/>
            <person name="Schmutz J."/>
            <person name="Taga M."/>
            <person name="White G.J."/>
            <person name="Zhou S."/>
            <person name="Schwartz D.C."/>
            <person name="Freitag M."/>
            <person name="Ma L.J."/>
            <person name="Danchin E.G."/>
            <person name="Henrissat B."/>
            <person name="Coutinho P.M."/>
            <person name="Nelson D.R."/>
            <person name="Straney D."/>
            <person name="Napoli C.A."/>
            <person name="Barker B.M."/>
            <person name="Gribskov M."/>
            <person name="Rep M."/>
            <person name="Kroken S."/>
            <person name="Molnar I."/>
            <person name="Rensing C."/>
            <person name="Kennell J.C."/>
            <person name="Zamora J."/>
            <person name="Farman M.L."/>
            <person name="Selker E.U."/>
            <person name="Salamov A."/>
            <person name="Shapiro H."/>
            <person name="Pangilinan J."/>
            <person name="Lindquist E."/>
            <person name="Lamers C."/>
            <person name="Grigoriev I.V."/>
            <person name="Geiser D.M."/>
            <person name="Covert S.F."/>
            <person name="Temporini E."/>
            <person name="Vanetten H.D."/>
        </authorList>
    </citation>
    <scope>NUCLEOTIDE SEQUENCE [LARGE SCALE GENOMIC DNA]</scope>
    <source>
        <strain evidence="6">ATCC MYA-4622 / CBS 123669 / FGSC 9596 / NRRL 45880 / 77-13-4</strain>
    </source>
</reference>
<evidence type="ECO:0000313" key="6">
    <source>
        <dbReference type="Proteomes" id="UP000005206"/>
    </source>
</evidence>
<dbReference type="HOGENOM" id="CLU_028414_1_0_1"/>
<dbReference type="OrthoDB" id="5092874at2759"/>
<protein>
    <recommendedName>
        <fullName evidence="4">Zn(2)-C6 fungal-type domain-containing protein</fullName>
    </recommendedName>
</protein>
<name>C7ZQ81_FUSV7</name>
<evidence type="ECO:0000259" key="4">
    <source>
        <dbReference type="PROSITE" id="PS50048"/>
    </source>
</evidence>
<evidence type="ECO:0000256" key="2">
    <source>
        <dbReference type="ARBA" id="ARBA00023242"/>
    </source>
</evidence>
<dbReference type="GO" id="GO:0000981">
    <property type="term" value="F:DNA-binding transcription factor activity, RNA polymerase II-specific"/>
    <property type="evidence" value="ECO:0007669"/>
    <property type="project" value="InterPro"/>
</dbReference>
<dbReference type="GO" id="GO:0045944">
    <property type="term" value="P:positive regulation of transcription by RNA polymerase II"/>
    <property type="evidence" value="ECO:0007669"/>
    <property type="project" value="TreeGrafter"/>
</dbReference>
<dbReference type="CDD" id="cd00067">
    <property type="entry name" value="GAL4"/>
    <property type="match status" value="1"/>
</dbReference>
<evidence type="ECO:0000313" key="5">
    <source>
        <dbReference type="EMBL" id="EEU33811.1"/>
    </source>
</evidence>
<dbReference type="OMA" id="ICCHETI"/>
<dbReference type="KEGG" id="nhe:NECHADRAFT_102284"/>
<dbReference type="PANTHER" id="PTHR37534">
    <property type="entry name" value="TRANSCRIPTIONAL ACTIVATOR PROTEIN UGA3"/>
    <property type="match status" value="1"/>
</dbReference>
<keyword evidence="6" id="KW-1185">Reference proteome</keyword>
<feature type="domain" description="Zn(2)-C6 fungal-type" evidence="4">
    <location>
        <begin position="13"/>
        <end position="43"/>
    </location>
</feature>
<dbReference type="GO" id="GO:0005634">
    <property type="term" value="C:nucleus"/>
    <property type="evidence" value="ECO:0007669"/>
    <property type="project" value="UniProtKB-SubCell"/>
</dbReference>
<dbReference type="RefSeq" id="XP_003039524.1">
    <property type="nucleotide sequence ID" value="XM_003039478.1"/>
</dbReference>
<keyword evidence="2" id="KW-0539">Nucleus</keyword>
<dbReference type="GO" id="GO:0008270">
    <property type="term" value="F:zinc ion binding"/>
    <property type="evidence" value="ECO:0007669"/>
    <property type="project" value="InterPro"/>
</dbReference>
<dbReference type="Pfam" id="PF11951">
    <property type="entry name" value="Fungal_trans_2"/>
    <property type="match status" value="1"/>
</dbReference>
<proteinExistence type="predicted"/>
<dbReference type="InterPro" id="IPR001138">
    <property type="entry name" value="Zn2Cys6_DnaBD"/>
</dbReference>
<dbReference type="InterPro" id="IPR036864">
    <property type="entry name" value="Zn2-C6_fun-type_DNA-bd_sf"/>
</dbReference>
<dbReference type="PROSITE" id="PS50048">
    <property type="entry name" value="ZN2_CY6_FUNGAL_2"/>
    <property type="match status" value="1"/>
</dbReference>
<feature type="region of interest" description="Disordered" evidence="3">
    <location>
        <begin position="81"/>
        <end position="111"/>
    </location>
</feature>
<dbReference type="VEuPathDB" id="FungiDB:NECHADRAFT_102284"/>
<dbReference type="PROSITE" id="PS00463">
    <property type="entry name" value="ZN2_CY6_FUNGAL_1"/>
    <property type="match status" value="1"/>
</dbReference>
<dbReference type="Pfam" id="PF00172">
    <property type="entry name" value="Zn_clus"/>
    <property type="match status" value="1"/>
</dbReference>
<evidence type="ECO:0000256" key="3">
    <source>
        <dbReference type="SAM" id="MobiDB-lite"/>
    </source>
</evidence>
<dbReference type="Proteomes" id="UP000005206">
    <property type="component" value="Unassembled WGS sequence"/>
</dbReference>
<dbReference type="AlphaFoldDB" id="C7ZQ81"/>
<dbReference type="EMBL" id="GG698985">
    <property type="protein sequence ID" value="EEU33811.1"/>
    <property type="molecule type" value="Genomic_DNA"/>
</dbReference>
<sequence length="526" mass="59018">MQESKPPRRSFNGCERCRKRRQKCGEERPTCKRCRDARASCVYALNVRWGGRSFHLSRFRHCQVQKLAMPSGGFVYSGIRSSSSPDGDDIERRNPEPVLNAPTSLGAPQPSFQQYPDVEPGLLILLDYFVHVASESMCTHQQIRSELCQTLIPMSHTVPSLLSAILSYSASHRVADPLISTHQQDKVLAARLKLESIHRLRNEVDASVTGAQGTLATSLMLLQCVLAHQNDDYNAWRLFLHGARTAMKVITSARPKSGWTAPNPSLRYLQDRYQLFELIAMLPPSGFPASITLMDELPSSPPTSADWLTATSPLTFFLDNYGCSTDVRRLLRGISALAWERRQLNTRSDPNCSSPALNMAELDQKSRTLEAELLCVINRDQQPRPIFSPAVLDILTEEQIFEFITCNQIYEYMLLTFLRKEVIGMATASEEVQGPIREIINLTSLLQPLHGLSPSTGLNTALFIAGRHALPCHQPAIMNHLSAFFSRTLNYNTVRAQDELMKHWSSSSRYSELEPSGDKRCSSARL</sequence>
<dbReference type="GeneID" id="9667051"/>
<dbReference type="PANTHER" id="PTHR37534:SF7">
    <property type="entry name" value="TRANSCRIPTIONAL ACTIVATOR PROTEIN UGA3"/>
    <property type="match status" value="1"/>
</dbReference>
<gene>
    <name evidence="5" type="ORF">NECHADRAFT_102284</name>
</gene>
<dbReference type="eggNOG" id="ENOG502QW7R">
    <property type="taxonomic scope" value="Eukaryota"/>
</dbReference>